<evidence type="ECO:0000313" key="6">
    <source>
        <dbReference type="Proteomes" id="UP000631114"/>
    </source>
</evidence>
<dbReference type="AlphaFoldDB" id="A0A835H9Q7"/>
<proteinExistence type="predicted"/>
<dbReference type="GO" id="GO:0031369">
    <property type="term" value="F:translation initiation factor binding"/>
    <property type="evidence" value="ECO:0007669"/>
    <property type="project" value="InterPro"/>
</dbReference>
<dbReference type="EMBL" id="JADFTS010000008">
    <property type="protein sequence ID" value="KAF9593023.1"/>
    <property type="molecule type" value="Genomic_DNA"/>
</dbReference>
<reference evidence="5 6" key="1">
    <citation type="submission" date="2020-10" db="EMBL/GenBank/DDBJ databases">
        <title>The Coptis chinensis genome and diversification of protoberbering-type alkaloids.</title>
        <authorList>
            <person name="Wang B."/>
            <person name="Shu S."/>
            <person name="Song C."/>
            <person name="Liu Y."/>
        </authorList>
    </citation>
    <scope>NUCLEOTIDE SEQUENCE [LARGE SCALE GENOMIC DNA]</scope>
    <source>
        <strain evidence="5">HL-2020</strain>
        <tissue evidence="5">Leaf</tissue>
    </source>
</reference>
<name>A0A835H9Q7_9MAGN</name>
<evidence type="ECO:0000256" key="1">
    <source>
        <dbReference type="ARBA" id="ARBA00022490"/>
    </source>
</evidence>
<feature type="domain" description="Eukaryotic translation initiation factor 3 subunit C N-terminal" evidence="4">
    <location>
        <begin position="161"/>
        <end position="206"/>
    </location>
</feature>
<dbReference type="InterPro" id="IPR027516">
    <property type="entry name" value="EIF3C"/>
</dbReference>
<dbReference type="GO" id="GO:0005852">
    <property type="term" value="C:eukaryotic translation initiation factor 3 complex"/>
    <property type="evidence" value="ECO:0007669"/>
    <property type="project" value="InterPro"/>
</dbReference>
<evidence type="ECO:0000259" key="4">
    <source>
        <dbReference type="Pfam" id="PF05470"/>
    </source>
</evidence>
<evidence type="ECO:0000256" key="2">
    <source>
        <dbReference type="ARBA" id="ARBA00022540"/>
    </source>
</evidence>
<dbReference type="PANTHER" id="PTHR13937:SF0">
    <property type="entry name" value="EUKARYOTIC TRANSLATION INITIATION FACTOR 3 SUBUNIT C-RELATED"/>
    <property type="match status" value="1"/>
</dbReference>
<dbReference type="Pfam" id="PF05470">
    <property type="entry name" value="eIF-3c_N"/>
    <property type="match status" value="2"/>
</dbReference>
<keyword evidence="3" id="KW-0648">Protein biosynthesis</keyword>
<evidence type="ECO:0000313" key="5">
    <source>
        <dbReference type="EMBL" id="KAF9593023.1"/>
    </source>
</evidence>
<gene>
    <name evidence="5" type="ORF">IFM89_019750</name>
</gene>
<organism evidence="5 6">
    <name type="scientific">Coptis chinensis</name>
    <dbReference type="NCBI Taxonomy" id="261450"/>
    <lineage>
        <taxon>Eukaryota</taxon>
        <taxon>Viridiplantae</taxon>
        <taxon>Streptophyta</taxon>
        <taxon>Embryophyta</taxon>
        <taxon>Tracheophyta</taxon>
        <taxon>Spermatophyta</taxon>
        <taxon>Magnoliopsida</taxon>
        <taxon>Ranunculales</taxon>
        <taxon>Ranunculaceae</taxon>
        <taxon>Coptidoideae</taxon>
        <taxon>Coptis</taxon>
    </lineage>
</organism>
<dbReference type="PANTHER" id="PTHR13937">
    <property type="entry name" value="EUKARYOTIC TRANSLATION INITATION FACTOR 3, SUBUNIT 8 EIF3S8 -RELATED"/>
    <property type="match status" value="1"/>
</dbReference>
<keyword evidence="1" id="KW-0963">Cytoplasm</keyword>
<dbReference type="Proteomes" id="UP000631114">
    <property type="component" value="Unassembled WGS sequence"/>
</dbReference>
<keyword evidence="6" id="KW-1185">Reference proteome</keyword>
<feature type="domain" description="Eukaryotic translation initiation factor 3 subunit C N-terminal" evidence="4">
    <location>
        <begin position="25"/>
        <end position="160"/>
    </location>
</feature>
<protein>
    <recommendedName>
        <fullName evidence="4">Eukaryotic translation initiation factor 3 subunit C N-terminal domain-containing protein</fullName>
    </recommendedName>
</protein>
<dbReference type="GO" id="GO:0003743">
    <property type="term" value="F:translation initiation factor activity"/>
    <property type="evidence" value="ECO:0007669"/>
    <property type="project" value="UniProtKB-KW"/>
</dbReference>
<dbReference type="InterPro" id="IPR008905">
    <property type="entry name" value="EIF3C_N_dom"/>
</dbReference>
<dbReference type="OrthoDB" id="29647at2759"/>
<evidence type="ECO:0000256" key="3">
    <source>
        <dbReference type="ARBA" id="ARBA00022917"/>
    </source>
</evidence>
<accession>A0A835H9Q7</accession>
<sequence>MEGRRQMPYHLYRNLEFLDVRNAAYKEMLRCEPVFFLLSQSVLDYLQQRRNDFGAAAIVAFRMLEVLYYKPHEAYDAMRKHVQQSEDRAADVYWWPTTSVNFKHVHHHPTFPDNCRELMDELLALINKHGDERTKHRAMIFDIYHHAINDEFSKSRDLLLLGLCAFRAGFISEAHSYLSELYADGNVKELLYQGVSDSKFQGKTSKRVDYRSYYIFFKTKHTIYSVA</sequence>
<comment type="caution">
    <text evidence="5">The sequence shown here is derived from an EMBL/GenBank/DDBJ whole genome shotgun (WGS) entry which is preliminary data.</text>
</comment>
<keyword evidence="2" id="KW-0396">Initiation factor</keyword>
<dbReference type="GO" id="GO:0003723">
    <property type="term" value="F:RNA binding"/>
    <property type="evidence" value="ECO:0007669"/>
    <property type="project" value="InterPro"/>
</dbReference>